<name>A0ABU6X6F0_9FABA</name>
<keyword evidence="2" id="KW-1185">Reference proteome</keyword>
<comment type="caution">
    <text evidence="1">The sequence shown here is derived from an EMBL/GenBank/DDBJ whole genome shotgun (WGS) entry which is preliminary data.</text>
</comment>
<proteinExistence type="predicted"/>
<accession>A0ABU6X6F0</accession>
<dbReference type="PANTHER" id="PTHR33167">
    <property type="entry name" value="TRANSCRIPTION FACTOR, PUTATIVE (DUF863)-RELATED"/>
    <property type="match status" value="1"/>
</dbReference>
<dbReference type="Proteomes" id="UP001341840">
    <property type="component" value="Unassembled WGS sequence"/>
</dbReference>
<reference evidence="1 2" key="1">
    <citation type="journal article" date="2023" name="Plants (Basel)">
        <title>Bridging the Gap: Combining Genomics and Transcriptomics Approaches to Understand Stylosanthes scabra, an Orphan Legume from the Brazilian Caatinga.</title>
        <authorList>
            <person name="Ferreira-Neto J.R.C."/>
            <person name="da Silva M.D."/>
            <person name="Binneck E."/>
            <person name="de Melo N.F."/>
            <person name="da Silva R.H."/>
            <person name="de Melo A.L.T.M."/>
            <person name="Pandolfi V."/>
            <person name="Bustamante F.O."/>
            <person name="Brasileiro-Vidal A.C."/>
            <person name="Benko-Iseppon A.M."/>
        </authorList>
    </citation>
    <scope>NUCLEOTIDE SEQUENCE [LARGE SCALE GENOMIC DNA]</scope>
    <source>
        <tissue evidence="1">Leaves</tissue>
    </source>
</reference>
<evidence type="ECO:0000313" key="2">
    <source>
        <dbReference type="Proteomes" id="UP001341840"/>
    </source>
</evidence>
<sequence length="175" mass="19697">MEKKLISPCDREMREYMRMAMLKHEQTFKQQVYELHRLYRIQQALMKNMEGSSSRISEIAESDIELTLGPSSHYNRKKVIVEASPLTSDSGQSFSSSCGSGSGTGSSFIHNNTSFKNHQYHSSHREELGEGIIGLAQVPCSSNGIRNGYHIIEEQSRLERSKQPSSLQVLSLSIT</sequence>
<dbReference type="PANTHER" id="PTHR33167:SF26">
    <property type="entry name" value="EXPRESSED PROTEIN"/>
    <property type="match status" value="1"/>
</dbReference>
<gene>
    <name evidence="1" type="ORF">PIB30_008077</name>
</gene>
<protein>
    <submittedName>
        <fullName evidence="1">Uncharacterized protein</fullName>
    </submittedName>
</protein>
<organism evidence="1 2">
    <name type="scientific">Stylosanthes scabra</name>
    <dbReference type="NCBI Taxonomy" id="79078"/>
    <lineage>
        <taxon>Eukaryota</taxon>
        <taxon>Viridiplantae</taxon>
        <taxon>Streptophyta</taxon>
        <taxon>Embryophyta</taxon>
        <taxon>Tracheophyta</taxon>
        <taxon>Spermatophyta</taxon>
        <taxon>Magnoliopsida</taxon>
        <taxon>eudicotyledons</taxon>
        <taxon>Gunneridae</taxon>
        <taxon>Pentapetalae</taxon>
        <taxon>rosids</taxon>
        <taxon>fabids</taxon>
        <taxon>Fabales</taxon>
        <taxon>Fabaceae</taxon>
        <taxon>Papilionoideae</taxon>
        <taxon>50 kb inversion clade</taxon>
        <taxon>dalbergioids sensu lato</taxon>
        <taxon>Dalbergieae</taxon>
        <taxon>Pterocarpus clade</taxon>
        <taxon>Stylosanthes</taxon>
    </lineage>
</organism>
<evidence type="ECO:0000313" key="1">
    <source>
        <dbReference type="EMBL" id="MED6192198.1"/>
    </source>
</evidence>
<dbReference type="EMBL" id="JASCZI010211466">
    <property type="protein sequence ID" value="MED6192198.1"/>
    <property type="molecule type" value="Genomic_DNA"/>
</dbReference>